<dbReference type="KEGG" id="psup:E5P55_01385"/>
<comment type="subunit">
    <text evidence="3">Heptamer of 7 subunits arranged in a ring. Interacts with the chaperonin GroEL.</text>
</comment>
<sequence>MNIIPLKDKILVVRINKLNEFNKDGIIVPNFENQKSSEAKVVALGSGRRDFSGSLIPFDVKVGDVVLLNKYSGVELQIEDKQFLLVKEDDILCILNK</sequence>
<dbReference type="GO" id="GO:0046872">
    <property type="term" value="F:metal ion binding"/>
    <property type="evidence" value="ECO:0007669"/>
    <property type="project" value="TreeGrafter"/>
</dbReference>
<evidence type="ECO:0000256" key="3">
    <source>
        <dbReference type="HAMAP-Rule" id="MF_00580"/>
    </source>
</evidence>
<evidence type="ECO:0000256" key="2">
    <source>
        <dbReference type="ARBA" id="ARBA00023186"/>
    </source>
</evidence>
<evidence type="ECO:0000256" key="1">
    <source>
        <dbReference type="ARBA" id="ARBA00006975"/>
    </source>
</evidence>
<dbReference type="GO" id="GO:0005737">
    <property type="term" value="C:cytoplasm"/>
    <property type="evidence" value="ECO:0007669"/>
    <property type="project" value="UniProtKB-SubCell"/>
</dbReference>
<dbReference type="GO" id="GO:0005524">
    <property type="term" value="F:ATP binding"/>
    <property type="evidence" value="ECO:0007669"/>
    <property type="project" value="InterPro"/>
</dbReference>
<dbReference type="PANTHER" id="PTHR10772:SF63">
    <property type="entry name" value="20 KDA CHAPERONIN, CHLOROPLASTIC"/>
    <property type="match status" value="1"/>
</dbReference>
<dbReference type="Proteomes" id="UP000594451">
    <property type="component" value="Chromosome"/>
</dbReference>
<dbReference type="EMBL" id="CP039370">
    <property type="protein sequence ID" value="QPJ58586.1"/>
    <property type="molecule type" value="Genomic_DNA"/>
</dbReference>
<dbReference type="FunFam" id="2.30.33.40:FF:000001">
    <property type="entry name" value="10 kDa chaperonin"/>
    <property type="match status" value="1"/>
</dbReference>
<dbReference type="GO" id="GO:0044183">
    <property type="term" value="F:protein folding chaperone"/>
    <property type="evidence" value="ECO:0007669"/>
    <property type="project" value="InterPro"/>
</dbReference>
<name>A0A7T0BS23_9BACT</name>
<dbReference type="SUPFAM" id="SSF50129">
    <property type="entry name" value="GroES-like"/>
    <property type="match status" value="1"/>
</dbReference>
<comment type="similarity">
    <text evidence="1 3 4">Belongs to the GroES chaperonin family.</text>
</comment>
<dbReference type="InterPro" id="IPR037124">
    <property type="entry name" value="Chaperonin_GroES_sf"/>
</dbReference>
<comment type="function">
    <text evidence="3 4">Together with the chaperonin GroEL, plays an essential role in assisting protein folding. The GroEL-GroES system forms a nano-cage that allows encapsulation of the non-native substrate proteins and provides a physical environment optimized to promote and accelerate protein folding. GroES binds to the apical surface of the GroEL ring, thereby capping the opening of the GroEL channel.</text>
</comment>
<dbReference type="GO" id="GO:0051087">
    <property type="term" value="F:protein-folding chaperone binding"/>
    <property type="evidence" value="ECO:0007669"/>
    <property type="project" value="TreeGrafter"/>
</dbReference>
<dbReference type="CDD" id="cd00320">
    <property type="entry name" value="cpn10"/>
    <property type="match status" value="1"/>
</dbReference>
<dbReference type="InterPro" id="IPR011032">
    <property type="entry name" value="GroES-like_sf"/>
</dbReference>
<dbReference type="HAMAP" id="MF_00580">
    <property type="entry name" value="CH10"/>
    <property type="match status" value="1"/>
</dbReference>
<proteinExistence type="inferred from homology"/>
<accession>A0A7T0BS23</accession>
<dbReference type="SMART" id="SM00883">
    <property type="entry name" value="Cpn10"/>
    <property type="match status" value="1"/>
</dbReference>
<dbReference type="PRINTS" id="PR00297">
    <property type="entry name" value="CHAPERONIN10"/>
</dbReference>
<dbReference type="AlphaFoldDB" id="A0A7T0BS23"/>
<protein>
    <recommendedName>
        <fullName evidence="3">Co-chaperonin GroES</fullName>
    </recommendedName>
    <alternativeName>
        <fullName evidence="3">10 kDa chaperonin</fullName>
    </alternativeName>
    <alternativeName>
        <fullName evidence="3">Chaperonin-10</fullName>
        <shortName evidence="3">Cpn10</shortName>
    </alternativeName>
</protein>
<keyword evidence="2 3" id="KW-0143">Chaperone</keyword>
<dbReference type="InterPro" id="IPR020818">
    <property type="entry name" value="Chaperonin_GroES"/>
</dbReference>
<gene>
    <name evidence="3" type="primary">groES</name>
    <name evidence="3" type="synonym">groS</name>
    <name evidence="5" type="ORF">E5P55_01385</name>
</gene>
<evidence type="ECO:0000256" key="4">
    <source>
        <dbReference type="RuleBase" id="RU000535"/>
    </source>
</evidence>
<dbReference type="Pfam" id="PF00166">
    <property type="entry name" value="Cpn10"/>
    <property type="match status" value="1"/>
</dbReference>
<reference evidence="5 6" key="1">
    <citation type="journal article" date="2020" name="Sci. Rep.">
        <title>Morphology, ultrastructure, genomics, and phylogeny of Euplotes vanleeuwenhoeki sp. nov. and its ultra-reduced endosymbiont Candidatus Pinguicoccus supinus sp. nov.</title>
        <authorList>
            <person name="Serra V."/>
            <person name="Gammuto L."/>
            <person name="Nitla V."/>
            <person name="Castelli M."/>
            <person name="Lanzoni O."/>
            <person name="Sassera D."/>
            <person name="Bandi C."/>
            <person name="Sandeep B.V."/>
            <person name="Verni F."/>
            <person name="Modeo L."/>
            <person name="Petroni G."/>
        </authorList>
    </citation>
    <scope>NUCLEOTIDE SEQUENCE [LARGE SCALE GENOMIC DNA]</scope>
    <source>
        <strain evidence="5 6">KKR18_Esm</strain>
    </source>
</reference>
<keyword evidence="6" id="KW-1185">Reference proteome</keyword>
<dbReference type="PANTHER" id="PTHR10772">
    <property type="entry name" value="10 KDA HEAT SHOCK PROTEIN"/>
    <property type="match status" value="1"/>
</dbReference>
<comment type="subcellular location">
    <subcellularLocation>
        <location evidence="3">Cytoplasm</location>
    </subcellularLocation>
</comment>
<evidence type="ECO:0000313" key="5">
    <source>
        <dbReference type="EMBL" id="QPJ58586.1"/>
    </source>
</evidence>
<dbReference type="GO" id="GO:0051082">
    <property type="term" value="F:unfolded protein binding"/>
    <property type="evidence" value="ECO:0007669"/>
    <property type="project" value="TreeGrafter"/>
</dbReference>
<dbReference type="Gene3D" id="2.30.33.40">
    <property type="entry name" value="GroES chaperonin"/>
    <property type="match status" value="1"/>
</dbReference>
<evidence type="ECO:0000313" key="6">
    <source>
        <dbReference type="Proteomes" id="UP000594451"/>
    </source>
</evidence>
<keyword evidence="3" id="KW-0963">Cytoplasm</keyword>
<organism evidence="5 6">
    <name type="scientific">Candidatus Pinguicoccus supinus</name>
    <dbReference type="NCBI Taxonomy" id="2529394"/>
    <lineage>
        <taxon>Bacteria</taxon>
        <taxon>Pseudomonadati</taxon>
        <taxon>Verrucomicrobiota</taxon>
        <taxon>Candidatus Pinguicoccus</taxon>
    </lineage>
</organism>